<gene>
    <name evidence="7" type="ORF">F8M41_022543</name>
</gene>
<dbReference type="InterPro" id="IPR038213">
    <property type="entry name" value="IFI6/IFI27-like_sf"/>
</dbReference>
<keyword evidence="8" id="KW-1185">Reference proteome</keyword>
<accession>A0A8H4B5H5</accession>
<evidence type="ECO:0000256" key="6">
    <source>
        <dbReference type="SAM" id="Phobius"/>
    </source>
</evidence>
<evidence type="ECO:0000256" key="2">
    <source>
        <dbReference type="ARBA" id="ARBA00007262"/>
    </source>
</evidence>
<protein>
    <submittedName>
        <fullName evidence="7">Interferon alpha-inducible protein 27-like protein 2a</fullName>
    </submittedName>
</protein>
<evidence type="ECO:0000256" key="1">
    <source>
        <dbReference type="ARBA" id="ARBA00004141"/>
    </source>
</evidence>
<evidence type="ECO:0000256" key="4">
    <source>
        <dbReference type="ARBA" id="ARBA00022989"/>
    </source>
</evidence>
<comment type="similarity">
    <text evidence="2">Belongs to the IFI6/IFI27 family.</text>
</comment>
<evidence type="ECO:0000256" key="3">
    <source>
        <dbReference type="ARBA" id="ARBA00022692"/>
    </source>
</evidence>
<keyword evidence="4 6" id="KW-1133">Transmembrane helix</keyword>
<keyword evidence="3 6" id="KW-0812">Transmembrane</keyword>
<evidence type="ECO:0000313" key="7">
    <source>
        <dbReference type="EMBL" id="KAF0561629.1"/>
    </source>
</evidence>
<dbReference type="GO" id="GO:0016020">
    <property type="term" value="C:membrane"/>
    <property type="evidence" value="ECO:0007669"/>
    <property type="project" value="UniProtKB-SubCell"/>
</dbReference>
<name>A0A8H4B5H5_GIGMA</name>
<evidence type="ECO:0000256" key="5">
    <source>
        <dbReference type="ARBA" id="ARBA00023136"/>
    </source>
</evidence>
<dbReference type="InterPro" id="IPR009311">
    <property type="entry name" value="IFI6/IFI27-like"/>
</dbReference>
<dbReference type="Pfam" id="PF06140">
    <property type="entry name" value="Ifi-6-16"/>
    <property type="match status" value="1"/>
</dbReference>
<dbReference type="PANTHER" id="PTHR16932:SF18">
    <property type="entry name" value="INTERFERON, ALPHA-INDUCIBLE PROTEIN 27-LIKE 2"/>
    <property type="match status" value="1"/>
</dbReference>
<keyword evidence="5 6" id="KW-0472">Membrane</keyword>
<proteinExistence type="inferred from homology"/>
<comment type="subcellular location">
    <subcellularLocation>
        <location evidence="1">Membrane</location>
        <topology evidence="1">Multi-pass membrane protein</topology>
    </subcellularLocation>
</comment>
<organism evidence="7 8">
    <name type="scientific">Gigaspora margarita</name>
    <dbReference type="NCBI Taxonomy" id="4874"/>
    <lineage>
        <taxon>Eukaryota</taxon>
        <taxon>Fungi</taxon>
        <taxon>Fungi incertae sedis</taxon>
        <taxon>Mucoromycota</taxon>
        <taxon>Glomeromycotina</taxon>
        <taxon>Glomeromycetes</taxon>
        <taxon>Diversisporales</taxon>
        <taxon>Gigasporaceae</taxon>
        <taxon>Gigaspora</taxon>
    </lineage>
</organism>
<dbReference type="OrthoDB" id="2392531at2759"/>
<dbReference type="PANTHER" id="PTHR16932">
    <property type="entry name" value="INTERFERON ALPHA-INDUCIBLE PROTEIN 27"/>
    <property type="match status" value="1"/>
</dbReference>
<dbReference type="Gene3D" id="6.10.110.10">
    <property type="match status" value="1"/>
</dbReference>
<reference evidence="7 8" key="1">
    <citation type="journal article" date="2019" name="Environ. Microbiol.">
        <title>At the nexus of three kingdoms: the genome of the mycorrhizal fungus Gigaspora margarita provides insights into plant, endobacterial and fungal interactions.</title>
        <authorList>
            <person name="Venice F."/>
            <person name="Ghignone S."/>
            <person name="Salvioli di Fossalunga A."/>
            <person name="Amselem J."/>
            <person name="Novero M."/>
            <person name="Xianan X."/>
            <person name="Sedzielewska Toro K."/>
            <person name="Morin E."/>
            <person name="Lipzen A."/>
            <person name="Grigoriev I.V."/>
            <person name="Henrissat B."/>
            <person name="Martin F.M."/>
            <person name="Bonfante P."/>
        </authorList>
    </citation>
    <scope>NUCLEOTIDE SEQUENCE [LARGE SCALE GENOMIC DNA]</scope>
    <source>
        <strain evidence="7 8">BEG34</strain>
    </source>
</reference>
<dbReference type="EMBL" id="WTPW01000008">
    <property type="protein sequence ID" value="KAF0561629.1"/>
    <property type="molecule type" value="Genomic_DNA"/>
</dbReference>
<comment type="caution">
    <text evidence="7">The sequence shown here is derived from an EMBL/GenBank/DDBJ whole genome shotgun (WGS) entry which is preliminary data.</text>
</comment>
<dbReference type="AlphaFoldDB" id="A0A8H4B5H5"/>
<sequence>MSLQNLSNEAYDVELFQIAFFREFVNCNYIELSKWELSTWGYAVFVAIGAVILPYSLAYFIALLGFGSSGIVAGSYASWFMSLYGGAVKAGSICSILQSIGVVGLGSSGTTLLGSIGAATGAIFGEQLLKHIKDNKLTEANLALLNEFLEIEKNDVINGISINIHQKLLTNKDFIDTFLQVFSLTIIFASSKNYQFFINNRDYEYFLGRYLLAMLIKGFDRSRIIVFQKEEKIGFNIDLSNFGFEPVVESNIDEISAANYFQVLETSIENYNELKGTGTTLWKIISGLDLSTFGLFNFMESNTDEMDEMTENSDKVTDEGYYYYAADMFNKGYKKLNKKFKAFKSEL</sequence>
<evidence type="ECO:0000313" key="8">
    <source>
        <dbReference type="Proteomes" id="UP000439903"/>
    </source>
</evidence>
<feature type="transmembrane region" description="Helical" evidence="6">
    <location>
        <begin position="42"/>
        <end position="66"/>
    </location>
</feature>
<dbReference type="Proteomes" id="UP000439903">
    <property type="component" value="Unassembled WGS sequence"/>
</dbReference>